<dbReference type="Pfam" id="PF00528">
    <property type="entry name" value="BPD_transp_1"/>
    <property type="match status" value="1"/>
</dbReference>
<dbReference type="FunFam" id="1.10.3720.10:FF:000033">
    <property type="entry name" value="Polar amino acid ABC transporter permease"/>
    <property type="match status" value="1"/>
</dbReference>
<feature type="domain" description="ABC transmembrane type-1" evidence="11">
    <location>
        <begin position="285"/>
        <end position="473"/>
    </location>
</feature>
<dbReference type="Pfam" id="PF00497">
    <property type="entry name" value="SBP_bac_3"/>
    <property type="match status" value="1"/>
</dbReference>
<dbReference type="InterPro" id="IPR043429">
    <property type="entry name" value="ArtM/GltK/GlnP/TcyL/YhdX-like"/>
</dbReference>
<evidence type="ECO:0000256" key="3">
    <source>
        <dbReference type="ARBA" id="ARBA00022448"/>
    </source>
</evidence>
<proteinExistence type="inferred from homology"/>
<keyword evidence="6" id="KW-0029">Amino-acid transport</keyword>
<organism evidence="12 13">
    <name type="scientific">Vagococcus allomyrinae</name>
    <dbReference type="NCBI Taxonomy" id="2794353"/>
    <lineage>
        <taxon>Bacteria</taxon>
        <taxon>Bacillati</taxon>
        <taxon>Bacillota</taxon>
        <taxon>Bacilli</taxon>
        <taxon>Lactobacillales</taxon>
        <taxon>Enterococcaceae</taxon>
        <taxon>Vagococcus</taxon>
    </lineage>
</organism>
<dbReference type="PANTHER" id="PTHR30614">
    <property type="entry name" value="MEMBRANE COMPONENT OF AMINO ACID ABC TRANSPORTER"/>
    <property type="match status" value="1"/>
</dbReference>
<keyword evidence="4" id="KW-1003">Cell membrane</keyword>
<dbReference type="GO" id="GO:0022857">
    <property type="term" value="F:transmembrane transporter activity"/>
    <property type="evidence" value="ECO:0007669"/>
    <property type="project" value="InterPro"/>
</dbReference>
<dbReference type="SUPFAM" id="SSF53850">
    <property type="entry name" value="Periplasmic binding protein-like II"/>
    <property type="match status" value="1"/>
</dbReference>
<comment type="subcellular location">
    <subcellularLocation>
        <location evidence="1 9">Cell membrane</location>
        <topology evidence="1 9">Multi-pass membrane protein</topology>
    </subcellularLocation>
</comment>
<dbReference type="CDD" id="cd06261">
    <property type="entry name" value="TM_PBP2"/>
    <property type="match status" value="1"/>
</dbReference>
<dbReference type="Proteomes" id="UP000674938">
    <property type="component" value="Unassembled WGS sequence"/>
</dbReference>
<keyword evidence="13" id="KW-1185">Reference proteome</keyword>
<accession>A0A940SWA6</accession>
<evidence type="ECO:0000256" key="4">
    <source>
        <dbReference type="ARBA" id="ARBA00022475"/>
    </source>
</evidence>
<dbReference type="GO" id="GO:0043190">
    <property type="term" value="C:ATP-binding cassette (ABC) transporter complex"/>
    <property type="evidence" value="ECO:0007669"/>
    <property type="project" value="InterPro"/>
</dbReference>
<evidence type="ECO:0000256" key="5">
    <source>
        <dbReference type="ARBA" id="ARBA00022692"/>
    </source>
</evidence>
<protein>
    <submittedName>
        <fullName evidence="12">ABC transporter substrate-binding protein/permease</fullName>
    </submittedName>
</protein>
<feature type="signal peptide" evidence="10">
    <location>
        <begin position="1"/>
        <end position="27"/>
    </location>
</feature>
<sequence length="485" mass="52782">MKKNAYKFLSIIIFAIILFISSGSVQGAESDAYYDSIQKKGELVVGLSADYPPYEFHATVDGKDTVVGFDIAIAKKIADDLGVKLKIQELGFDALLGSLQTGKIDIIISGMSPTPERLKEVNFSDTYMYVQQKVVIRKEDSDKFKTTADFSGVGVAAQKQTTQEELAQTELTGSKVTSLQKVPEMILSLQNKKVDALVLEGPVAEAYLLQDKNLVASDVEFENGNKETAIALPKNAPVLEGKINDTLADIEKQDLMPGYIEEASNLMFNEESFFQKYGSYYVKGAGFTILIAFIGVLFGSIVGGFLALLKLSKNKVLRFIAMAYIEYVRGTPLLVQIFLVYFGSTVIGLELNAIISGCVAMALNSGAYVAEIIRAGINGVPKGQVEASRSLGMNQRQAMQFIILPQAIKNILPALGNEFVTIIKESSVMSVIGVSELMFQSGVVQGASFKPFLPIVIASLIYFVLTFSLSRLLNVFEKKMSASDA</sequence>
<comment type="similarity">
    <text evidence="2">Belongs to the binding-protein-dependent transport system permease family. HisMQ subfamily.</text>
</comment>
<dbReference type="PROSITE" id="PS50928">
    <property type="entry name" value="ABC_TM1"/>
    <property type="match status" value="1"/>
</dbReference>
<dbReference type="InterPro" id="IPR001638">
    <property type="entry name" value="Solute-binding_3/MltF_N"/>
</dbReference>
<gene>
    <name evidence="12" type="ORF">I6N95_12800</name>
</gene>
<evidence type="ECO:0000256" key="7">
    <source>
        <dbReference type="ARBA" id="ARBA00022989"/>
    </source>
</evidence>
<dbReference type="Gene3D" id="1.10.3720.10">
    <property type="entry name" value="MetI-like"/>
    <property type="match status" value="1"/>
</dbReference>
<evidence type="ECO:0000259" key="11">
    <source>
        <dbReference type="PROSITE" id="PS50928"/>
    </source>
</evidence>
<keyword evidence="8 9" id="KW-0472">Membrane</keyword>
<dbReference type="NCBIfam" id="TIGR01726">
    <property type="entry name" value="HEQRo_perm_3TM"/>
    <property type="match status" value="1"/>
</dbReference>
<dbReference type="InterPro" id="IPR010065">
    <property type="entry name" value="AA_ABC_transptr_permease_3TM"/>
</dbReference>
<dbReference type="SMART" id="SM00062">
    <property type="entry name" value="PBPb"/>
    <property type="match status" value="1"/>
</dbReference>
<feature type="chain" id="PRO_5037543254" evidence="10">
    <location>
        <begin position="28"/>
        <end position="485"/>
    </location>
</feature>
<comment type="caution">
    <text evidence="12">The sequence shown here is derived from an EMBL/GenBank/DDBJ whole genome shotgun (WGS) entry which is preliminary data.</text>
</comment>
<dbReference type="RefSeq" id="WP_209528557.1">
    <property type="nucleotide sequence ID" value="NZ_JAEEGA010000008.1"/>
</dbReference>
<evidence type="ECO:0000313" key="13">
    <source>
        <dbReference type="Proteomes" id="UP000674938"/>
    </source>
</evidence>
<dbReference type="AlphaFoldDB" id="A0A940SWA6"/>
<dbReference type="InterPro" id="IPR000515">
    <property type="entry name" value="MetI-like"/>
</dbReference>
<name>A0A940SWA6_9ENTE</name>
<evidence type="ECO:0000256" key="10">
    <source>
        <dbReference type="SAM" id="SignalP"/>
    </source>
</evidence>
<evidence type="ECO:0000313" key="12">
    <source>
        <dbReference type="EMBL" id="MBP1041891.1"/>
    </source>
</evidence>
<feature type="transmembrane region" description="Helical" evidence="9">
    <location>
        <begin position="452"/>
        <end position="473"/>
    </location>
</feature>
<evidence type="ECO:0000256" key="6">
    <source>
        <dbReference type="ARBA" id="ARBA00022970"/>
    </source>
</evidence>
<evidence type="ECO:0000256" key="2">
    <source>
        <dbReference type="ARBA" id="ARBA00010072"/>
    </source>
</evidence>
<dbReference type="PANTHER" id="PTHR30614:SF20">
    <property type="entry name" value="GLUTAMINE TRANSPORT SYSTEM PERMEASE PROTEIN GLNP"/>
    <property type="match status" value="1"/>
</dbReference>
<evidence type="ECO:0000256" key="1">
    <source>
        <dbReference type="ARBA" id="ARBA00004651"/>
    </source>
</evidence>
<dbReference type="GO" id="GO:0006865">
    <property type="term" value="P:amino acid transport"/>
    <property type="evidence" value="ECO:0007669"/>
    <property type="project" value="UniProtKB-KW"/>
</dbReference>
<dbReference type="SUPFAM" id="SSF161098">
    <property type="entry name" value="MetI-like"/>
    <property type="match status" value="1"/>
</dbReference>
<keyword evidence="5 9" id="KW-0812">Transmembrane</keyword>
<keyword evidence="7 9" id="KW-1133">Transmembrane helix</keyword>
<evidence type="ECO:0000256" key="8">
    <source>
        <dbReference type="ARBA" id="ARBA00023136"/>
    </source>
</evidence>
<dbReference type="EMBL" id="JAEEGA010000008">
    <property type="protein sequence ID" value="MBP1041891.1"/>
    <property type="molecule type" value="Genomic_DNA"/>
</dbReference>
<keyword evidence="10" id="KW-0732">Signal</keyword>
<dbReference type="Gene3D" id="3.40.190.10">
    <property type="entry name" value="Periplasmic binding protein-like II"/>
    <property type="match status" value="2"/>
</dbReference>
<evidence type="ECO:0000256" key="9">
    <source>
        <dbReference type="RuleBase" id="RU363032"/>
    </source>
</evidence>
<dbReference type="InterPro" id="IPR035906">
    <property type="entry name" value="MetI-like_sf"/>
</dbReference>
<keyword evidence="3 9" id="KW-0813">Transport</keyword>
<reference evidence="12" key="1">
    <citation type="submission" date="2020-12" db="EMBL/GenBank/DDBJ databases">
        <title>Vagococcus allomyrinae sp. nov. and Enterococcus lavae sp. nov., isolated from the larvae of Allomyrina dichotoma.</title>
        <authorList>
            <person name="Lee S.D."/>
        </authorList>
    </citation>
    <scope>NUCLEOTIDE SEQUENCE</scope>
    <source>
        <strain evidence="12">BWB3-3</strain>
    </source>
</reference>
<feature type="transmembrane region" description="Helical" evidence="9">
    <location>
        <begin position="285"/>
        <end position="309"/>
    </location>
</feature>